<dbReference type="Pfam" id="PF12804">
    <property type="entry name" value="NTP_transf_3"/>
    <property type="match status" value="1"/>
</dbReference>
<dbReference type="SUPFAM" id="SSF53448">
    <property type="entry name" value="Nucleotide-diphospho-sugar transferases"/>
    <property type="match status" value="1"/>
</dbReference>
<dbReference type="AlphaFoldDB" id="A0A7S9L1C2"/>
<proteinExistence type="predicted"/>
<accession>A0A7S9L1C2</accession>
<dbReference type="Proteomes" id="UP000594759">
    <property type="component" value="Chromosome"/>
</dbReference>
<dbReference type="PANTHER" id="PTHR43777:SF1">
    <property type="entry name" value="MOLYBDENUM COFACTOR CYTIDYLYLTRANSFERASE"/>
    <property type="match status" value="1"/>
</dbReference>
<evidence type="ECO:0000259" key="1">
    <source>
        <dbReference type="Pfam" id="PF12804"/>
    </source>
</evidence>
<dbReference type="GO" id="GO:0016779">
    <property type="term" value="F:nucleotidyltransferase activity"/>
    <property type="evidence" value="ECO:0007669"/>
    <property type="project" value="UniProtKB-ARBA"/>
</dbReference>
<dbReference type="EMBL" id="CP064939">
    <property type="protein sequence ID" value="QPH40695.1"/>
    <property type="molecule type" value="Genomic_DNA"/>
</dbReference>
<protein>
    <submittedName>
        <fullName evidence="2">Nucleotidyltransferase family protein</fullName>
    </submittedName>
</protein>
<keyword evidence="2" id="KW-0808">Transferase</keyword>
<sequence>MVQTGIVILAAGSSSRLGKPKQLLAIDGKTLLQRVCDAATAAQLAPIVVVLGANADKILPQDNDSQINFVVNSNWAQGMSSSITAGLKRIAAHESQVKSVIISVCDQPYISSELFTSLINKHNETKKGIIASQYGGTIGTPVLFARKYFEDLMLLTGENGAKGLITMQATDLATISFEQGNIDIDTESDYQSLLNKQHD</sequence>
<keyword evidence="3" id="KW-1185">Reference proteome</keyword>
<evidence type="ECO:0000313" key="3">
    <source>
        <dbReference type="Proteomes" id="UP000594759"/>
    </source>
</evidence>
<dbReference type="CDD" id="cd04182">
    <property type="entry name" value="GT_2_like_f"/>
    <property type="match status" value="1"/>
</dbReference>
<dbReference type="Gene3D" id="3.90.550.10">
    <property type="entry name" value="Spore Coat Polysaccharide Biosynthesis Protein SpsA, Chain A"/>
    <property type="match status" value="1"/>
</dbReference>
<name>A0A7S9L1C2_9SPHI</name>
<gene>
    <name evidence="2" type="ORF">IZT61_05345</name>
</gene>
<feature type="domain" description="MobA-like NTP transferase" evidence="1">
    <location>
        <begin position="7"/>
        <end position="166"/>
    </location>
</feature>
<organism evidence="2 3">
    <name type="scientific">Pedobacter endophyticus</name>
    <dbReference type="NCBI Taxonomy" id="2789740"/>
    <lineage>
        <taxon>Bacteria</taxon>
        <taxon>Pseudomonadati</taxon>
        <taxon>Bacteroidota</taxon>
        <taxon>Sphingobacteriia</taxon>
        <taxon>Sphingobacteriales</taxon>
        <taxon>Sphingobacteriaceae</taxon>
        <taxon>Pedobacter</taxon>
    </lineage>
</organism>
<evidence type="ECO:0000313" key="2">
    <source>
        <dbReference type="EMBL" id="QPH40695.1"/>
    </source>
</evidence>
<dbReference type="InterPro" id="IPR025877">
    <property type="entry name" value="MobA-like_NTP_Trfase"/>
</dbReference>
<dbReference type="InterPro" id="IPR029044">
    <property type="entry name" value="Nucleotide-diphossugar_trans"/>
</dbReference>
<dbReference type="KEGG" id="pex:IZT61_05345"/>
<dbReference type="RefSeq" id="WP_196100149.1">
    <property type="nucleotide sequence ID" value="NZ_CP064939.1"/>
</dbReference>
<dbReference type="PANTHER" id="PTHR43777">
    <property type="entry name" value="MOLYBDENUM COFACTOR CYTIDYLYLTRANSFERASE"/>
    <property type="match status" value="1"/>
</dbReference>
<reference evidence="2 3" key="1">
    <citation type="submission" date="2020-11" db="EMBL/GenBank/DDBJ databases">
        <title>Pedobacter endophytica, an endophytic bacteria isolated form Carex pumila.</title>
        <authorList>
            <person name="Peng Y."/>
            <person name="Jiang L."/>
            <person name="Lee J."/>
        </authorList>
    </citation>
    <scope>NUCLEOTIDE SEQUENCE [LARGE SCALE GENOMIC DNA]</scope>
    <source>
        <strain evidence="2 3">JBR3-12</strain>
    </source>
</reference>